<proteinExistence type="predicted"/>
<gene>
    <name evidence="1" type="ORF">RPERSI_LOCUS17193</name>
</gene>
<sequence length="120" mass="13979">MIAENFSTHKNGHIFYNNFPYIKTIRRISNKNYWRAYKVIKLGHYPSISRFTRKQNNIVYQILDKYEIETSLAGLSVRYKTQYQQASYINYTISCINQNGNTVSCSSATSATNIGIEFLK</sequence>
<organism evidence="1 2">
    <name type="scientific">Racocetra persica</name>
    <dbReference type="NCBI Taxonomy" id="160502"/>
    <lineage>
        <taxon>Eukaryota</taxon>
        <taxon>Fungi</taxon>
        <taxon>Fungi incertae sedis</taxon>
        <taxon>Mucoromycota</taxon>
        <taxon>Glomeromycotina</taxon>
        <taxon>Glomeromycetes</taxon>
        <taxon>Diversisporales</taxon>
        <taxon>Gigasporaceae</taxon>
        <taxon>Racocetra</taxon>
    </lineage>
</organism>
<protein>
    <submittedName>
        <fullName evidence="1">31191_t:CDS:1</fullName>
    </submittedName>
</protein>
<name>A0ACA9R5T8_9GLOM</name>
<dbReference type="Proteomes" id="UP000789920">
    <property type="component" value="Unassembled WGS sequence"/>
</dbReference>
<evidence type="ECO:0000313" key="1">
    <source>
        <dbReference type="EMBL" id="CAG8778143.1"/>
    </source>
</evidence>
<dbReference type="EMBL" id="CAJVQC010043746">
    <property type="protein sequence ID" value="CAG8778143.1"/>
    <property type="molecule type" value="Genomic_DNA"/>
</dbReference>
<evidence type="ECO:0000313" key="2">
    <source>
        <dbReference type="Proteomes" id="UP000789920"/>
    </source>
</evidence>
<reference evidence="1" key="1">
    <citation type="submission" date="2021-06" db="EMBL/GenBank/DDBJ databases">
        <authorList>
            <person name="Kallberg Y."/>
            <person name="Tangrot J."/>
            <person name="Rosling A."/>
        </authorList>
    </citation>
    <scope>NUCLEOTIDE SEQUENCE</scope>
    <source>
        <strain evidence="1">MA461A</strain>
    </source>
</reference>
<comment type="caution">
    <text evidence="1">The sequence shown here is derived from an EMBL/GenBank/DDBJ whole genome shotgun (WGS) entry which is preliminary data.</text>
</comment>
<keyword evidence="2" id="KW-1185">Reference proteome</keyword>
<accession>A0ACA9R5T8</accession>
<feature type="non-terminal residue" evidence="1">
    <location>
        <position position="120"/>
    </location>
</feature>